<dbReference type="InterPro" id="IPR001753">
    <property type="entry name" value="Enoyl-CoA_hydra/iso"/>
</dbReference>
<dbReference type="EMBL" id="BMZS01000001">
    <property type="protein sequence ID" value="GHD40703.1"/>
    <property type="molecule type" value="Genomic_DNA"/>
</dbReference>
<name>A0A919CP26_9PROT</name>
<dbReference type="PANTHER" id="PTHR43459:SF1">
    <property type="entry name" value="EG:BACN32G11.4 PROTEIN"/>
    <property type="match status" value="1"/>
</dbReference>
<comment type="similarity">
    <text evidence="1">Belongs to the enoyl-CoA hydratase/isomerase family.</text>
</comment>
<proteinExistence type="inferred from homology"/>
<reference evidence="2" key="2">
    <citation type="submission" date="2020-09" db="EMBL/GenBank/DDBJ databases">
        <authorList>
            <person name="Sun Q."/>
            <person name="Kim S."/>
        </authorList>
    </citation>
    <scope>NUCLEOTIDE SEQUENCE</scope>
    <source>
        <strain evidence="2">KCTC 42651</strain>
    </source>
</reference>
<dbReference type="Pfam" id="PF00378">
    <property type="entry name" value="ECH_1"/>
    <property type="match status" value="1"/>
</dbReference>
<dbReference type="PANTHER" id="PTHR43459">
    <property type="entry name" value="ENOYL-COA HYDRATASE"/>
    <property type="match status" value="1"/>
</dbReference>
<protein>
    <submittedName>
        <fullName evidence="2">Enoyl-CoA hydratase</fullName>
    </submittedName>
</protein>
<accession>A0A919CP26</accession>
<dbReference type="AlphaFoldDB" id="A0A919CP26"/>
<dbReference type="Gene3D" id="1.10.12.10">
    <property type="entry name" value="Lyase 2-enoyl-coa Hydratase, Chain A, domain 2"/>
    <property type="match status" value="1"/>
</dbReference>
<dbReference type="SUPFAM" id="SSF52096">
    <property type="entry name" value="ClpP/crotonase"/>
    <property type="match status" value="1"/>
</dbReference>
<comment type="caution">
    <text evidence="2">The sequence shown here is derived from an EMBL/GenBank/DDBJ whole genome shotgun (WGS) entry which is preliminary data.</text>
</comment>
<evidence type="ECO:0000256" key="1">
    <source>
        <dbReference type="ARBA" id="ARBA00005254"/>
    </source>
</evidence>
<reference evidence="2" key="1">
    <citation type="journal article" date="2014" name="Int. J. Syst. Evol. Microbiol.">
        <title>Complete genome sequence of Corynebacterium casei LMG S-19264T (=DSM 44701T), isolated from a smear-ripened cheese.</title>
        <authorList>
            <consortium name="US DOE Joint Genome Institute (JGI-PGF)"/>
            <person name="Walter F."/>
            <person name="Albersmeier A."/>
            <person name="Kalinowski J."/>
            <person name="Ruckert C."/>
        </authorList>
    </citation>
    <scope>NUCLEOTIDE SEQUENCE</scope>
    <source>
        <strain evidence="2">KCTC 42651</strain>
    </source>
</reference>
<dbReference type="Gene3D" id="3.90.226.10">
    <property type="entry name" value="2-enoyl-CoA Hydratase, Chain A, domain 1"/>
    <property type="match status" value="1"/>
</dbReference>
<sequence length="262" mass="27655">MDGSDAQSVLLRREGAVAVVTLNEPASLNALSAGIKAGIETIVPELVADPEVRAIVLTGAGRAFCAGGDIRAFDQRDTTAMRLRMQRTYRWLIPLMTADKPIVTAVNGVAAGAGFSLALAGDIVCASTEARFKPGFPGIGAVPDLSLAWTLPRAVGMVRAKDILLFNREVQAMQAHDIGMVAHLADPDSLMDTALSLAAKLAEGPSLAFGLTKQLLQRAYELPLEGFLELEAMAQTTAFGSADFAEGVQSFRDKRKPAFKGG</sequence>
<dbReference type="InterPro" id="IPR014748">
    <property type="entry name" value="Enoyl-CoA_hydra_C"/>
</dbReference>
<dbReference type="GO" id="GO:0003824">
    <property type="term" value="F:catalytic activity"/>
    <property type="evidence" value="ECO:0007669"/>
    <property type="project" value="UniProtKB-ARBA"/>
</dbReference>
<dbReference type="Proteomes" id="UP000630353">
    <property type="component" value="Unassembled WGS sequence"/>
</dbReference>
<evidence type="ECO:0000313" key="2">
    <source>
        <dbReference type="EMBL" id="GHD40703.1"/>
    </source>
</evidence>
<dbReference type="RefSeq" id="WP_189987248.1">
    <property type="nucleotide sequence ID" value="NZ_BMZS01000001.1"/>
</dbReference>
<organism evidence="2 3">
    <name type="scientific">Thalassobaculum fulvum</name>
    <dbReference type="NCBI Taxonomy" id="1633335"/>
    <lineage>
        <taxon>Bacteria</taxon>
        <taxon>Pseudomonadati</taxon>
        <taxon>Pseudomonadota</taxon>
        <taxon>Alphaproteobacteria</taxon>
        <taxon>Rhodospirillales</taxon>
        <taxon>Thalassobaculaceae</taxon>
        <taxon>Thalassobaculum</taxon>
    </lineage>
</organism>
<keyword evidence="3" id="KW-1185">Reference proteome</keyword>
<evidence type="ECO:0000313" key="3">
    <source>
        <dbReference type="Proteomes" id="UP000630353"/>
    </source>
</evidence>
<dbReference type="InterPro" id="IPR029045">
    <property type="entry name" value="ClpP/crotonase-like_dom_sf"/>
</dbReference>
<gene>
    <name evidence="2" type="ORF">GCM10017083_04230</name>
</gene>
<dbReference type="CDD" id="cd06558">
    <property type="entry name" value="crotonase-like"/>
    <property type="match status" value="1"/>
</dbReference>